<dbReference type="InterPro" id="IPR036900">
    <property type="entry name" value="A-D-PHexomutase_C_sf"/>
</dbReference>
<evidence type="ECO:0000256" key="5">
    <source>
        <dbReference type="ARBA" id="ARBA00022842"/>
    </source>
</evidence>
<gene>
    <name evidence="11" type="ORF">A3C04_00870</name>
</gene>
<dbReference type="Gene3D" id="3.30.310.50">
    <property type="entry name" value="Alpha-D-phosphohexomutase, C-terminal domain"/>
    <property type="match status" value="1"/>
</dbReference>
<evidence type="ECO:0000256" key="4">
    <source>
        <dbReference type="ARBA" id="ARBA00022723"/>
    </source>
</evidence>
<reference evidence="11 12" key="1">
    <citation type="journal article" date="2016" name="Nat. Commun.">
        <title>Thousands of microbial genomes shed light on interconnected biogeochemical processes in an aquifer system.</title>
        <authorList>
            <person name="Anantharaman K."/>
            <person name="Brown C.T."/>
            <person name="Hug L.A."/>
            <person name="Sharon I."/>
            <person name="Castelle C.J."/>
            <person name="Probst A.J."/>
            <person name="Thomas B.C."/>
            <person name="Singh A."/>
            <person name="Wilkins M.J."/>
            <person name="Karaoz U."/>
            <person name="Brodie E.L."/>
            <person name="Williams K.H."/>
            <person name="Hubbard S.S."/>
            <person name="Banfield J.F."/>
        </authorList>
    </citation>
    <scope>NUCLEOTIDE SEQUENCE [LARGE SCALE GENOMIC DNA]</scope>
</reference>
<evidence type="ECO:0000256" key="2">
    <source>
        <dbReference type="ARBA" id="ARBA00010231"/>
    </source>
</evidence>
<dbReference type="SUPFAM" id="SSF55957">
    <property type="entry name" value="Phosphoglucomutase, C-terminal domain"/>
    <property type="match status" value="1"/>
</dbReference>
<evidence type="ECO:0000256" key="6">
    <source>
        <dbReference type="ARBA" id="ARBA00023235"/>
    </source>
</evidence>
<organism evidence="11 12">
    <name type="scientific">Candidatus Wildermuthbacteria bacterium RIFCSPHIGHO2_02_FULL_45_25</name>
    <dbReference type="NCBI Taxonomy" id="1802450"/>
    <lineage>
        <taxon>Bacteria</taxon>
        <taxon>Candidatus Wildermuthiibacteriota</taxon>
    </lineage>
</organism>
<evidence type="ECO:0000259" key="8">
    <source>
        <dbReference type="Pfam" id="PF02878"/>
    </source>
</evidence>
<feature type="domain" description="Alpha-D-phosphohexomutase C-terminal" evidence="7">
    <location>
        <begin position="351"/>
        <end position="426"/>
    </location>
</feature>
<dbReference type="PRINTS" id="PR00509">
    <property type="entry name" value="PGMPMM"/>
</dbReference>
<proteinExistence type="inferred from homology"/>
<keyword evidence="6" id="KW-0413">Isomerase</keyword>
<dbReference type="SUPFAM" id="SSF53738">
    <property type="entry name" value="Phosphoglucomutase, first 3 domains"/>
    <property type="match status" value="3"/>
</dbReference>
<evidence type="ECO:0000259" key="9">
    <source>
        <dbReference type="Pfam" id="PF02879"/>
    </source>
</evidence>
<dbReference type="InterPro" id="IPR005845">
    <property type="entry name" value="A-D-PHexomutase_a/b/a-II"/>
</dbReference>
<feature type="domain" description="Alpha-D-phosphohexomutase alpha/beta/alpha" evidence="10">
    <location>
        <begin position="236"/>
        <end position="345"/>
    </location>
</feature>
<evidence type="ECO:0000259" key="10">
    <source>
        <dbReference type="Pfam" id="PF02880"/>
    </source>
</evidence>
<evidence type="ECO:0000256" key="1">
    <source>
        <dbReference type="ARBA" id="ARBA00001946"/>
    </source>
</evidence>
<dbReference type="AlphaFoldDB" id="A0A1G2R5D2"/>
<sequence>MTEEVAVAIGQAYGTLIRRQGGKKVVVGYELRPFAEELKDAFIEGVRKSGCDVASAGVALTPIIYFAVAFFDFDGGVNITGSHNVYFYNGFKLMKKGVWPLYGEELQGMREMIEKEDFETGEGKYEEINIKESYEQYVTSHVKLARKLKVVIDTGNGSAGLFAPDLFRKLGCEVVELYTKPDALFPNHTPDPEAPQNMKDLMEKVKEADADLGIGFDADGDRAGFIDEQGNFISADLMLLVFAKDALSRNPGKKILFDVKSTQLLEELIPQWGGVALMHRTGHAPIKEALRKDKDIIFAGEVSGHFYFVEDYFKIDDGLFAAARAVELASRQDGPFSSLIEGFPKRVRTPELKLPCEDEEKKEVVEQIKMRMEKLYRVKLIDGVRFQVSETGWGLVRSSNTSPYLTVRVEGATEVEVLKIKNILADELEQFPQVGDKLDRKNVTSLSGKLGWV</sequence>
<evidence type="ECO:0000313" key="12">
    <source>
        <dbReference type="Proteomes" id="UP000178092"/>
    </source>
</evidence>
<dbReference type="Pfam" id="PF02879">
    <property type="entry name" value="PGM_PMM_II"/>
    <property type="match status" value="1"/>
</dbReference>
<dbReference type="GO" id="GO:0046872">
    <property type="term" value="F:metal ion binding"/>
    <property type="evidence" value="ECO:0007669"/>
    <property type="project" value="UniProtKB-KW"/>
</dbReference>
<evidence type="ECO:0000313" key="11">
    <source>
        <dbReference type="EMBL" id="OHA67472.1"/>
    </source>
</evidence>
<evidence type="ECO:0000256" key="3">
    <source>
        <dbReference type="ARBA" id="ARBA00022553"/>
    </source>
</evidence>
<dbReference type="InterPro" id="IPR005843">
    <property type="entry name" value="A-D-PHexomutase_C"/>
</dbReference>
<dbReference type="Pfam" id="PF02878">
    <property type="entry name" value="PGM_PMM_I"/>
    <property type="match status" value="1"/>
</dbReference>
<evidence type="ECO:0000259" key="7">
    <source>
        <dbReference type="Pfam" id="PF00408"/>
    </source>
</evidence>
<dbReference type="Proteomes" id="UP000178092">
    <property type="component" value="Unassembled WGS sequence"/>
</dbReference>
<accession>A0A1G2R5D2</accession>
<dbReference type="GO" id="GO:0016868">
    <property type="term" value="F:intramolecular phosphotransferase activity"/>
    <property type="evidence" value="ECO:0007669"/>
    <property type="project" value="InterPro"/>
</dbReference>
<comment type="caution">
    <text evidence="11">The sequence shown here is derived from an EMBL/GenBank/DDBJ whole genome shotgun (WGS) entry which is preliminary data.</text>
</comment>
<name>A0A1G2R5D2_9BACT</name>
<feature type="domain" description="Alpha-D-phosphohexomutase alpha/beta/alpha" evidence="8">
    <location>
        <begin position="1"/>
        <end position="118"/>
    </location>
</feature>
<keyword evidence="5" id="KW-0460">Magnesium</keyword>
<dbReference type="PANTHER" id="PTHR43771">
    <property type="entry name" value="PHOSPHOMANNOMUTASE"/>
    <property type="match status" value="1"/>
</dbReference>
<dbReference type="InterPro" id="IPR005841">
    <property type="entry name" value="Alpha-D-phosphohexomutase_SF"/>
</dbReference>
<dbReference type="InterPro" id="IPR005844">
    <property type="entry name" value="A-D-PHexomutase_a/b/a-I"/>
</dbReference>
<dbReference type="GO" id="GO:0005975">
    <property type="term" value="P:carbohydrate metabolic process"/>
    <property type="evidence" value="ECO:0007669"/>
    <property type="project" value="InterPro"/>
</dbReference>
<evidence type="ECO:0008006" key="13">
    <source>
        <dbReference type="Google" id="ProtNLM"/>
    </source>
</evidence>
<dbReference type="Gene3D" id="3.40.120.10">
    <property type="entry name" value="Alpha-D-Glucose-1,6-Bisphosphate, subunit A, domain 3"/>
    <property type="match status" value="3"/>
</dbReference>
<keyword evidence="4" id="KW-0479">Metal-binding</keyword>
<dbReference type="InterPro" id="IPR016055">
    <property type="entry name" value="A-D-PHexomutase_a/b/a-I/II/III"/>
</dbReference>
<keyword evidence="3" id="KW-0597">Phosphoprotein</keyword>
<dbReference type="InterPro" id="IPR005846">
    <property type="entry name" value="A-D-PHexomutase_a/b/a-III"/>
</dbReference>
<dbReference type="PANTHER" id="PTHR43771:SF2">
    <property type="entry name" value="PHOSPHOMANNOMUTASE_PHOSPHOGLUCOMUTASE"/>
    <property type="match status" value="1"/>
</dbReference>
<dbReference type="EMBL" id="MHTV01000010">
    <property type="protein sequence ID" value="OHA67472.1"/>
    <property type="molecule type" value="Genomic_DNA"/>
</dbReference>
<comment type="cofactor">
    <cofactor evidence="1">
        <name>Mg(2+)</name>
        <dbReference type="ChEBI" id="CHEBI:18420"/>
    </cofactor>
</comment>
<dbReference type="Pfam" id="PF00408">
    <property type="entry name" value="PGM_PMM_IV"/>
    <property type="match status" value="1"/>
</dbReference>
<dbReference type="CDD" id="cd03089">
    <property type="entry name" value="PMM_PGM"/>
    <property type="match status" value="1"/>
</dbReference>
<comment type="similarity">
    <text evidence="2">Belongs to the phosphohexose mutase family.</text>
</comment>
<dbReference type="Pfam" id="PF02880">
    <property type="entry name" value="PGM_PMM_III"/>
    <property type="match status" value="1"/>
</dbReference>
<protein>
    <recommendedName>
        <fullName evidence="13">Phosphomannomutase</fullName>
    </recommendedName>
</protein>
<feature type="domain" description="Alpha-D-phosphohexomutase alpha/beta/alpha" evidence="9">
    <location>
        <begin position="133"/>
        <end position="230"/>
    </location>
</feature>